<feature type="compositionally biased region" description="Basic residues" evidence="1">
    <location>
        <begin position="13"/>
        <end position="27"/>
    </location>
</feature>
<reference evidence="2" key="1">
    <citation type="submission" date="2018-04" db="EMBL/GenBank/DDBJ databases">
        <title>WGS assembly of Panicum hallii.</title>
        <authorList>
            <person name="Lovell J."/>
            <person name="Jenkins J."/>
            <person name="Lowry D."/>
            <person name="Mamidi S."/>
            <person name="Sreedasyam A."/>
            <person name="Weng X."/>
            <person name="Barry K."/>
            <person name="Bonette J."/>
            <person name="Campitelli B."/>
            <person name="Daum C."/>
            <person name="Gordon S."/>
            <person name="Gould B."/>
            <person name="Lipzen A."/>
            <person name="Macqueen A."/>
            <person name="Palacio-Mejia J."/>
            <person name="Plott C."/>
            <person name="Shakirov E."/>
            <person name="Shu S."/>
            <person name="Yoshinaga Y."/>
            <person name="Zane M."/>
            <person name="Rokhsar D."/>
            <person name="Grimwood J."/>
            <person name="Schmutz J."/>
            <person name="Juenger T."/>
        </authorList>
    </citation>
    <scope>NUCLEOTIDE SEQUENCE [LARGE SCALE GENOMIC DNA]</scope>
    <source>
        <strain evidence="2">FIL2</strain>
    </source>
</reference>
<feature type="compositionally biased region" description="Basic residues" evidence="1">
    <location>
        <begin position="143"/>
        <end position="153"/>
    </location>
</feature>
<evidence type="ECO:0000313" key="2">
    <source>
        <dbReference type="EMBL" id="PVH32150.1"/>
    </source>
</evidence>
<dbReference type="Gramene" id="PVH32150">
    <property type="protein sequence ID" value="PVH32150"/>
    <property type="gene ID" value="PAHAL_9G330600"/>
</dbReference>
<feature type="compositionally biased region" description="Basic and acidic residues" evidence="1">
    <location>
        <begin position="49"/>
        <end position="60"/>
    </location>
</feature>
<sequence length="153" mass="16649">MEEEKREGERGGGTRRRRSRRRPRPVGHARAGFARCTRSAGANRGGRSRVSDKPSSDAERNSNPPSTTAPPEPRWLFPCVPRCPAVCPSRSSPPLAIAVTRSAQPPAPYRSHALLPGRLPPYLLLLPSSAHATPTPPLPELRRGRHATHAVDP</sequence>
<feature type="region of interest" description="Disordered" evidence="1">
    <location>
        <begin position="128"/>
        <end position="153"/>
    </location>
</feature>
<accession>A0A2T8I3B0</accession>
<protein>
    <submittedName>
        <fullName evidence="2">Uncharacterized protein</fullName>
    </submittedName>
</protein>
<dbReference type="AlphaFoldDB" id="A0A2T8I3B0"/>
<name>A0A2T8I3B0_9POAL</name>
<organism evidence="2">
    <name type="scientific">Panicum hallii</name>
    <dbReference type="NCBI Taxonomy" id="206008"/>
    <lineage>
        <taxon>Eukaryota</taxon>
        <taxon>Viridiplantae</taxon>
        <taxon>Streptophyta</taxon>
        <taxon>Embryophyta</taxon>
        <taxon>Tracheophyta</taxon>
        <taxon>Spermatophyta</taxon>
        <taxon>Magnoliopsida</taxon>
        <taxon>Liliopsida</taxon>
        <taxon>Poales</taxon>
        <taxon>Poaceae</taxon>
        <taxon>PACMAD clade</taxon>
        <taxon>Panicoideae</taxon>
        <taxon>Panicodae</taxon>
        <taxon>Paniceae</taxon>
        <taxon>Panicinae</taxon>
        <taxon>Panicum</taxon>
        <taxon>Panicum sect. Panicum</taxon>
    </lineage>
</organism>
<feature type="compositionally biased region" description="Basic and acidic residues" evidence="1">
    <location>
        <begin position="1"/>
        <end position="12"/>
    </location>
</feature>
<gene>
    <name evidence="2" type="ORF">PAHAL_9G330600</name>
</gene>
<dbReference type="EMBL" id="CM008054">
    <property type="protein sequence ID" value="PVH32150.1"/>
    <property type="molecule type" value="Genomic_DNA"/>
</dbReference>
<dbReference type="Proteomes" id="UP000243499">
    <property type="component" value="Chromosome 9"/>
</dbReference>
<proteinExistence type="predicted"/>
<feature type="region of interest" description="Disordered" evidence="1">
    <location>
        <begin position="1"/>
        <end position="74"/>
    </location>
</feature>
<evidence type="ECO:0000256" key="1">
    <source>
        <dbReference type="SAM" id="MobiDB-lite"/>
    </source>
</evidence>